<feature type="chain" id="PRO_5004742018" description="VWFA domain-containing protein" evidence="2">
    <location>
        <begin position="24"/>
        <end position="391"/>
    </location>
</feature>
<sequence length="391" mass="42774">MKQNIGKYLVFLLIISSAASMFAQELNITQIDSSRALLDGQLEIYLSYSRSSGGNLAYPAMNKEGLEVLDQEGDPIRIGSLEEFPLRDEPITFLFLMDNSGSMHDELLEGRSRYVNATRALEGFLGSVPGNKDRFALAVFNTNYQVLVYPEEDTGRLIRGVSLIEPPAAGEGYTELYNSLIRSLDSLPTGPGRKVVILLSDGENYSVFRNSGQPHPEWGEDAPGADRVSAAFSQAGVSLYAASFSDTPDPALRRLAAETGGAVYEPRNAAQLEAVYEDIRQRTLSEHRLSIPVPGIRELSGTLTVRYAGLEASREYRIPLIFGAASGISYLLPLILLAAVLIIMLILFLLSFEHAASSPQLQNLGAAAWEEILPFSFNRMQRLSAPPGRPI</sequence>
<dbReference type="EMBL" id="CP006939">
    <property type="protein sequence ID" value="AHC16381.1"/>
    <property type="molecule type" value="Genomic_DNA"/>
</dbReference>
<reference evidence="4 5" key="1">
    <citation type="journal article" date="2015" name="Stand. Genomic Sci.">
        <title>Complete genome sequence and description of Salinispira pacifica gen. nov., sp. nov., a novel spirochaete isolated form a hypersaline microbial mat.</title>
        <authorList>
            <person name="Ben Hania W."/>
            <person name="Joseph M."/>
            <person name="Schumann P."/>
            <person name="Bunk B."/>
            <person name="Fiebig A."/>
            <person name="Sproer C."/>
            <person name="Klenk H.P."/>
            <person name="Fardeau M.L."/>
            <person name="Spring S."/>
        </authorList>
    </citation>
    <scope>NUCLEOTIDE SEQUENCE [LARGE SCALE GENOMIC DNA]</scope>
    <source>
        <strain evidence="4 5">L21-RPul-D2</strain>
    </source>
</reference>
<dbReference type="Gene3D" id="3.40.50.410">
    <property type="entry name" value="von Willebrand factor, type A domain"/>
    <property type="match status" value="1"/>
</dbReference>
<dbReference type="AlphaFoldDB" id="V5WMI8"/>
<dbReference type="STRING" id="1307761.L21SP2_3037"/>
<feature type="signal peptide" evidence="2">
    <location>
        <begin position="1"/>
        <end position="23"/>
    </location>
</feature>
<protein>
    <recommendedName>
        <fullName evidence="3">VWFA domain-containing protein</fullName>
    </recommendedName>
</protein>
<evidence type="ECO:0000313" key="4">
    <source>
        <dbReference type="EMBL" id="AHC16381.1"/>
    </source>
</evidence>
<gene>
    <name evidence="4" type="ORF">L21SP2_3037</name>
</gene>
<keyword evidence="1" id="KW-1133">Transmembrane helix</keyword>
<evidence type="ECO:0000256" key="1">
    <source>
        <dbReference type="SAM" id="Phobius"/>
    </source>
</evidence>
<dbReference type="OrthoDB" id="366583at2"/>
<dbReference type="InterPro" id="IPR002035">
    <property type="entry name" value="VWF_A"/>
</dbReference>
<dbReference type="eggNOG" id="COG2304">
    <property type="taxonomic scope" value="Bacteria"/>
</dbReference>
<feature type="transmembrane region" description="Helical" evidence="1">
    <location>
        <begin position="330"/>
        <end position="352"/>
    </location>
</feature>
<dbReference type="RefSeq" id="WP_024269278.1">
    <property type="nucleotide sequence ID" value="NC_023035.1"/>
</dbReference>
<keyword evidence="1" id="KW-0812">Transmembrane</keyword>
<dbReference type="InterPro" id="IPR036465">
    <property type="entry name" value="vWFA_dom_sf"/>
</dbReference>
<evidence type="ECO:0000256" key="2">
    <source>
        <dbReference type="SAM" id="SignalP"/>
    </source>
</evidence>
<dbReference type="CDD" id="cd00198">
    <property type="entry name" value="vWFA"/>
    <property type="match status" value="1"/>
</dbReference>
<dbReference type="Pfam" id="PF13519">
    <property type="entry name" value="VWA_2"/>
    <property type="match status" value="1"/>
</dbReference>
<name>V5WMI8_9SPIO</name>
<accession>V5WMI8</accession>
<dbReference type="SUPFAM" id="SSF53300">
    <property type="entry name" value="vWA-like"/>
    <property type="match status" value="1"/>
</dbReference>
<dbReference type="HOGENOM" id="CLU_705749_0_0_12"/>
<dbReference type="KEGG" id="slr:L21SP2_3037"/>
<feature type="domain" description="VWFA" evidence="3">
    <location>
        <begin position="92"/>
        <end position="279"/>
    </location>
</feature>
<dbReference type="Proteomes" id="UP000018680">
    <property type="component" value="Chromosome"/>
</dbReference>
<dbReference type="PROSITE" id="PS50234">
    <property type="entry name" value="VWFA"/>
    <property type="match status" value="1"/>
</dbReference>
<evidence type="ECO:0000259" key="3">
    <source>
        <dbReference type="PROSITE" id="PS50234"/>
    </source>
</evidence>
<evidence type="ECO:0000313" key="5">
    <source>
        <dbReference type="Proteomes" id="UP000018680"/>
    </source>
</evidence>
<organism evidence="4 5">
    <name type="scientific">Salinispira pacifica</name>
    <dbReference type="NCBI Taxonomy" id="1307761"/>
    <lineage>
        <taxon>Bacteria</taxon>
        <taxon>Pseudomonadati</taxon>
        <taxon>Spirochaetota</taxon>
        <taxon>Spirochaetia</taxon>
        <taxon>Spirochaetales</taxon>
        <taxon>Spirochaetaceae</taxon>
        <taxon>Salinispira</taxon>
    </lineage>
</organism>
<dbReference type="SMART" id="SM00327">
    <property type="entry name" value="VWA"/>
    <property type="match status" value="1"/>
</dbReference>
<keyword evidence="5" id="KW-1185">Reference proteome</keyword>
<proteinExistence type="predicted"/>
<keyword evidence="2" id="KW-0732">Signal</keyword>
<keyword evidence="1" id="KW-0472">Membrane</keyword>